<dbReference type="NCBIfam" id="TIGR01643">
    <property type="entry name" value="YD_repeat_2x"/>
    <property type="match status" value="1"/>
</dbReference>
<reference evidence="2" key="1">
    <citation type="submission" date="2016-10" db="EMBL/GenBank/DDBJ databases">
        <authorList>
            <person name="Varghese N."/>
            <person name="Submissions S."/>
        </authorList>
    </citation>
    <scope>NUCLEOTIDE SEQUENCE [LARGE SCALE GENOMIC DNA]</scope>
    <source>
        <strain evidence="2">DSM 25811 / CCM 8410 / LMG 26954 / E90</strain>
    </source>
</reference>
<organism evidence="1 2">
    <name type="scientific">Niabella drilacis (strain DSM 25811 / CCM 8410 / CCUG 62505 / LMG 26954 / E90)</name>
    <dbReference type="NCBI Taxonomy" id="1285928"/>
    <lineage>
        <taxon>Bacteria</taxon>
        <taxon>Pseudomonadati</taxon>
        <taxon>Bacteroidota</taxon>
        <taxon>Chitinophagia</taxon>
        <taxon>Chitinophagales</taxon>
        <taxon>Chitinophagaceae</taxon>
        <taxon>Niabella</taxon>
    </lineage>
</organism>
<keyword evidence="2" id="KW-1185">Reference proteome</keyword>
<evidence type="ECO:0000313" key="1">
    <source>
        <dbReference type="EMBL" id="SDD42935.1"/>
    </source>
</evidence>
<dbReference type="OrthoDB" id="680656at2"/>
<proteinExistence type="predicted"/>
<protein>
    <submittedName>
        <fullName evidence="1">YD repeat-containing protein</fullName>
    </submittedName>
</protein>
<dbReference type="STRING" id="1285928.SAMN04487894_10941"/>
<dbReference type="Gene3D" id="2.180.10.10">
    <property type="entry name" value="RHS repeat-associated core"/>
    <property type="match status" value="1"/>
</dbReference>
<dbReference type="AlphaFoldDB" id="A0A1G6UQV1"/>
<evidence type="ECO:0000313" key="2">
    <source>
        <dbReference type="Proteomes" id="UP000198757"/>
    </source>
</evidence>
<accession>A0A1G6UQV1</accession>
<name>A0A1G6UQV1_NIADE</name>
<dbReference type="EMBL" id="FMZO01000009">
    <property type="protein sequence ID" value="SDD42935.1"/>
    <property type="molecule type" value="Genomic_DNA"/>
</dbReference>
<dbReference type="InterPro" id="IPR006530">
    <property type="entry name" value="YD"/>
</dbReference>
<dbReference type="Proteomes" id="UP000198757">
    <property type="component" value="Unassembled WGS sequence"/>
</dbReference>
<gene>
    <name evidence="1" type="ORF">SAMN04487894_10941</name>
</gene>
<sequence length="1224" mass="135789">MIKQHSAFFYQNMSSRLLKILFAFFLSILCCSYAISQVNDPQQKTVVVPPSPDAASLGKYGEIPVSLYTGTPSINIPVSQAESRLFTLPISLSYDAKGIQVNDLPSKCGLGWSINTAGAITRTVLGKPDESNFGYNTKAGDIPSGLSNIVPGTNYLRNLFNNTIDAEADVFYFNFNGHSGKFSKFGNEYRTIPYSKLKITPIVSAGSITGFTIVDNNGDIYEFLTFERSSSSYSSSQMETENTSAWFLTKIVDPLHTDSLVFSYDAYGFSNPRILASETKKRLNQPNVGGQLPTSVNNSQYLDQNFNSQRLKQISGPNCLVNFYYSLQNGLNSDVKIDSIIVSNMQKVVDKVAFSYSSHGGKIVLDSLKTAYRTVVDNQTYKFEYLNPSYLPSVSSKAQDHWGFYNGVSNSTLVPTFNYYQGVENGGDRHTEESRALTGLLTKITYPTGGSSAFEYESNQYGLVMAGSVPGNYSYKDETYSAVAMNAAGRLEGRDTVELSESTPVEISYRIFNCNPSLPGCQSPHHEPSEGKVYVQAVNSTGYVVYVEGGTIDDVRHGSYKISSLSPGKYVLYASAPGQYDKASVFFKYRRKLIDTTGYRLGPGARIRKITHSDGIDTTNNRIQWFEYKMPGEGASSGVLLTGPVYQSNYIEYSSAPGIPTPTCGYENAYTTVSSNSTVQLGTTSGSYIGYQAVTEIFEGSDSAYKTISYFTSPADYMDTYNGSRTLPPTSYDYKRGLLVKKEYYNQEGQLVKQEKMDYLFDTLFRKENLNLRIGQQTYCIASTMQGDGTYSPEKFYAGYYKNISEWVHLKSDTVRLFDPVHNTSLQTTNTYRYDTSSLLVARVETQNSNGETIVKSITYPYNYNLSGVLSPQGNVEGIAALQKKNILTRQIETYKSVSLSGATPATTEAQLFTYDPSNLEIDCLYQLKLRLPVTDFSAYTITGNTDQMDSRYMPRETYKYGKNRRLISVVPEDGVPTHYLWGYKGQYPVAKIVGSNYSTIRQLVDSSVLNNGDSVQIRQQLSNLRNSLSASSGVLVTTFLYDPLIGMTSQTTPSGNTIYYDYDGIGRLIAIRDGGGNIIKKICYSYAGQVVDCNTGQVIDTRPHWVATGNLRCVKDASNNNTQEQELEQRDDNLNSMSYNQLRWISNGTNATACPLPCPGCLGRDKKCINGVCKTGIKIYTGSTYNHTTGNYTCTYHYQFPDGSVSDDYTERSSEPCMVQFAR</sequence>